<evidence type="ECO:0000256" key="5">
    <source>
        <dbReference type="ARBA" id="ARBA00022692"/>
    </source>
</evidence>
<keyword evidence="4" id="KW-1134">Transmembrane beta strand</keyword>
<keyword evidence="11" id="KW-1185">Reference proteome</keyword>
<dbReference type="InterPro" id="IPR003423">
    <property type="entry name" value="OMP_efflux"/>
</dbReference>
<evidence type="ECO:0000256" key="3">
    <source>
        <dbReference type="ARBA" id="ARBA00022448"/>
    </source>
</evidence>
<reference evidence="10" key="1">
    <citation type="submission" date="2022-10" db="EMBL/GenBank/DDBJ databases">
        <title>Chitinophaga sp. nov., isolated from soil.</title>
        <authorList>
            <person name="Jeon C.O."/>
        </authorList>
    </citation>
    <scope>NUCLEOTIDE SEQUENCE</scope>
    <source>
        <strain evidence="10">R8</strain>
    </source>
</reference>
<organism evidence="10 11">
    <name type="scientific">Chitinophaga horti</name>
    <dbReference type="NCBI Taxonomy" id="2920382"/>
    <lineage>
        <taxon>Bacteria</taxon>
        <taxon>Pseudomonadati</taxon>
        <taxon>Bacteroidota</taxon>
        <taxon>Chitinophagia</taxon>
        <taxon>Chitinophagales</taxon>
        <taxon>Chitinophagaceae</taxon>
        <taxon>Chitinophaga</taxon>
    </lineage>
</organism>
<evidence type="ECO:0000256" key="2">
    <source>
        <dbReference type="ARBA" id="ARBA00007613"/>
    </source>
</evidence>
<dbReference type="EMBL" id="CP107006">
    <property type="protein sequence ID" value="UYQ92750.1"/>
    <property type="molecule type" value="Genomic_DNA"/>
</dbReference>
<evidence type="ECO:0000313" key="10">
    <source>
        <dbReference type="EMBL" id="UYQ92750.1"/>
    </source>
</evidence>
<evidence type="ECO:0000256" key="1">
    <source>
        <dbReference type="ARBA" id="ARBA00004442"/>
    </source>
</evidence>
<dbReference type="InterPro" id="IPR051906">
    <property type="entry name" value="TolC-like"/>
</dbReference>
<evidence type="ECO:0000256" key="6">
    <source>
        <dbReference type="ARBA" id="ARBA00023136"/>
    </source>
</evidence>
<evidence type="ECO:0000256" key="7">
    <source>
        <dbReference type="ARBA" id="ARBA00023237"/>
    </source>
</evidence>
<dbReference type="Pfam" id="PF02321">
    <property type="entry name" value="OEP"/>
    <property type="match status" value="2"/>
</dbReference>
<keyword evidence="7" id="KW-0998">Cell outer membrane</keyword>
<feature type="signal peptide" evidence="9">
    <location>
        <begin position="1"/>
        <end position="21"/>
    </location>
</feature>
<dbReference type="PANTHER" id="PTHR30026:SF20">
    <property type="entry name" value="OUTER MEMBRANE PROTEIN TOLC"/>
    <property type="match status" value="1"/>
</dbReference>
<evidence type="ECO:0000256" key="9">
    <source>
        <dbReference type="SAM" id="SignalP"/>
    </source>
</evidence>
<comment type="similarity">
    <text evidence="2">Belongs to the outer membrane factor (OMF) (TC 1.B.17) family.</text>
</comment>
<evidence type="ECO:0000256" key="4">
    <source>
        <dbReference type="ARBA" id="ARBA00022452"/>
    </source>
</evidence>
<dbReference type="Gene3D" id="1.20.1600.10">
    <property type="entry name" value="Outer membrane efflux proteins (OEP)"/>
    <property type="match status" value="1"/>
</dbReference>
<dbReference type="SUPFAM" id="SSF56954">
    <property type="entry name" value="Outer membrane efflux proteins (OEP)"/>
    <property type="match status" value="1"/>
</dbReference>
<sequence>MKRLKLSLALLLGIGVYNGHAQTKLSLKETLQYALANNHKLAQTRMEEDLGRLKTAEIRAQALPQINANGNLTDNIIKPVFVLPGDALGQPGKMLTVESGTTWNTGIGADLSQQIFNQSVFTGLKAAKSGEEYYAMQTVQSEENVIYQVSQMYYNLLVSQERMSVLQSNIDKLTKLVQTTQTQFENGLAKRIDLDRIKVNLVNYKTQKSQLENQLRTQTNSLKSYLGMPLETQLDLPAIELSELANKASGNVDYGNFIVENRTEFKLLKKQEELQNYQKKAYQAEYYPSLSLSANYSYNGISDKFDIYKSGGTAFWYDMASVALKLRIPIFDGYARRSKVNQANVTLRQINRMQADTKLQLNSAFENAKLNMANNLATIQTQKENMQLADEVYSTTQSNYNLGLANLTDLLNAETSLTEAQNSYNQALLEYKLAELELIKSNGNLKTLLN</sequence>
<feature type="coiled-coil region" evidence="8">
    <location>
        <begin position="194"/>
        <end position="221"/>
    </location>
</feature>
<protein>
    <submittedName>
        <fullName evidence="10">TolC family protein</fullName>
    </submittedName>
</protein>
<evidence type="ECO:0000313" key="11">
    <source>
        <dbReference type="Proteomes" id="UP001162741"/>
    </source>
</evidence>
<keyword evidence="3" id="KW-0813">Transport</keyword>
<keyword evidence="5" id="KW-0812">Transmembrane</keyword>
<dbReference type="RefSeq" id="WP_264280960.1">
    <property type="nucleotide sequence ID" value="NZ_CP107006.1"/>
</dbReference>
<accession>A0ABY6IZE8</accession>
<name>A0ABY6IZE8_9BACT</name>
<gene>
    <name evidence="10" type="ORF">MKQ68_21970</name>
</gene>
<proteinExistence type="inferred from homology"/>
<feature type="chain" id="PRO_5045425971" evidence="9">
    <location>
        <begin position="22"/>
        <end position="450"/>
    </location>
</feature>
<keyword evidence="8" id="KW-0175">Coiled coil</keyword>
<evidence type="ECO:0000256" key="8">
    <source>
        <dbReference type="SAM" id="Coils"/>
    </source>
</evidence>
<keyword evidence="9" id="KW-0732">Signal</keyword>
<dbReference type="PANTHER" id="PTHR30026">
    <property type="entry name" value="OUTER MEMBRANE PROTEIN TOLC"/>
    <property type="match status" value="1"/>
</dbReference>
<dbReference type="Proteomes" id="UP001162741">
    <property type="component" value="Chromosome"/>
</dbReference>
<comment type="subcellular location">
    <subcellularLocation>
        <location evidence="1">Cell outer membrane</location>
    </subcellularLocation>
</comment>
<keyword evidence="6" id="KW-0472">Membrane</keyword>